<dbReference type="GO" id="GO:0005634">
    <property type="term" value="C:nucleus"/>
    <property type="evidence" value="ECO:0007669"/>
    <property type="project" value="UniProtKB-SubCell"/>
</dbReference>
<feature type="domain" description="AP2/ERF" evidence="8">
    <location>
        <begin position="1559"/>
        <end position="1607"/>
    </location>
</feature>
<keyword evidence="2" id="KW-0805">Transcription regulation</keyword>
<feature type="compositionally biased region" description="Basic and acidic residues" evidence="7">
    <location>
        <begin position="299"/>
        <end position="315"/>
    </location>
</feature>
<feature type="compositionally biased region" description="Low complexity" evidence="7">
    <location>
        <begin position="1027"/>
        <end position="1039"/>
    </location>
</feature>
<keyword evidence="3" id="KW-0238">DNA-binding</keyword>
<keyword evidence="6" id="KW-0175">Coiled coil</keyword>
<dbReference type="OrthoDB" id="386580at2759"/>
<protein>
    <recommendedName>
        <fullName evidence="8">AP2/ERF domain-containing protein</fullName>
    </recommendedName>
</protein>
<dbReference type="Gene3D" id="1.20.5.2050">
    <property type="match status" value="1"/>
</dbReference>
<evidence type="ECO:0000256" key="4">
    <source>
        <dbReference type="ARBA" id="ARBA00023163"/>
    </source>
</evidence>
<feature type="region of interest" description="Disordered" evidence="7">
    <location>
        <begin position="819"/>
        <end position="840"/>
    </location>
</feature>
<name>U6LGI1_9EIME</name>
<keyword evidence="4" id="KW-0804">Transcription</keyword>
<dbReference type="InterPro" id="IPR001471">
    <property type="entry name" value="AP2/ERF_dom"/>
</dbReference>
<feature type="coiled-coil region" evidence="6">
    <location>
        <begin position="104"/>
        <end position="135"/>
    </location>
</feature>
<keyword evidence="10" id="KW-1185">Reference proteome</keyword>
<comment type="subcellular location">
    <subcellularLocation>
        <location evidence="1">Nucleus</location>
    </subcellularLocation>
</comment>
<feature type="compositionally biased region" description="Basic and acidic residues" evidence="7">
    <location>
        <begin position="947"/>
        <end position="963"/>
    </location>
</feature>
<evidence type="ECO:0000256" key="5">
    <source>
        <dbReference type="ARBA" id="ARBA00023242"/>
    </source>
</evidence>
<sequence>MAGSTPEEQFSLISQQLLLLNQLPQQDDALASLEAAPPKLHTSFEKTQISLAAISRSAGVKSPIGPTSADSSGPVVNIPSTDSQAYTSGKPDLQDAANAKSHRLQQMQMALIEHQNQLLRQREQLQQQQRLLLQRSQERNVAPSSLAQLFADLHEARQQQYLQTQQTQQRTDPSAPVHTSDGRAQRTGWRHHCSKLPGSGAGVQHLMPHCMADGVAGVAAKRGGKPPGGQAEEGHPDLEPFQAEEARRKHHKGGPSGHCSADRRRILLEAGLLNADSVLSCTLNALRLSRRNASAAHPQDSKDNSTSEGSSRKAMESPSDIGSLRGLRTLSQKTEPSAPTTASWGGRYLSHGPTGGKAMQVHGEPLPLPVLCGGVSPGKLWRHCLRVTLHARRCSIRTRRYWKALVHLFPRRSAYSTMTVLSEEDLKKYNSIGPRGSSSVDAAAAVGSWVAPKEPFCEPGLYCLMDERGPIIAAWAVARDSDGRLRRCAAMVGSAAIDAADEAVVKRKRAKPTAKASKPEFAWGSFLRENEHVEAEGLQALEKWYVNVANEPLTEQHIRSLTLAEYTSIFGEYAEGLVSALQRLVETRHAASYTSKGAEGCGCSCSICVGHSYRVRLAWRQHLMAFELAIDKKATPRSHSDSSGEDSGGAGSQGTGRDRPVAALRSHKGRWEWCRKCPLGCRMHLQLILHELYQPLSLTKPGMRSALAQLLMRLRRYVILSPLGVEFLLERLKQIRLTPASGAGVQDVFSQAREWDEDELYCSWATRDWAQASWHRRQQRCQADVPNTLIGSNDLDSSIVRLSMLSATLDDAPACSAGGLTGPGLSADGSEPEARRPLPKPDISAEQLQALAEGVARQDCPGMLGGEGIHTLRMSGLPDAMANADDEEEGSRSPQYSYPISIASSQRSDHSHQRSDGAVGYASFGPSDECGLSAHSDGTGRISRGGVGERDDLGRPGHGDGLRCADGLDTSPRRLRRMQRARMASEDQQAATGRRRVTPLAPWWWEDYVKTGVKQGAQRSESGGRGANDAASDSSSSVDSTISLAASPHVFRIPCGSAVGEQYSSAEPFPGQTSVTRTGAMLARFTEAVDSQSRSGLQIGTHHAGDGTSIDLIHAAADLVDSIESWPVEFEAQGGAATKAHQNRGRAPGERTDGAPSECALPPTSEAPALPACAPAGRRAKSPRGSEGNVSTAVQPSTTQSMMTFVSAVLATPTDNEVDSLNGFELLQGALRALFGTTSPVESPQMEAVEIGSSESAFERTAATQQGAELTANRDVSVVRTPARDADVAEEGRECVAKARSESAQPSDTAHLDPLDMSATTPLLRSLAASSAPPVEDTQGQLAVDDFYALPLPKDVLCYRDAYEPFEDDYADVQIRLKPMRAFGRRQDRHSRHRRRSWRPSSQSAGSSPRGTSPVPSRPQGTTGVGLRKPIQGGARGGSYAPLTERTGTVRIGGRRVVVRTLDDGASLASREPSAGGLSDFSLSRCSMSVDSSISSRGVSVCSRATSNAGSVSDASIQGGGTPQSPTAHEGAPRHKRGRSRPPPGGRGGGGGGNSSTPTGVYLDVARKLWRCQWRENGRFKTKSFPLNQYKTLKEARRACVMFRCLMGGWDVQPAWLGDDEGGDINVEQSEGYSEPSGKGAGTEEAKSTAAAP</sequence>
<organism evidence="9 10">
    <name type="scientific">Eimeria brunetti</name>
    <dbReference type="NCBI Taxonomy" id="51314"/>
    <lineage>
        <taxon>Eukaryota</taxon>
        <taxon>Sar</taxon>
        <taxon>Alveolata</taxon>
        <taxon>Apicomplexa</taxon>
        <taxon>Conoidasida</taxon>
        <taxon>Coccidia</taxon>
        <taxon>Eucoccidiorida</taxon>
        <taxon>Eimeriorina</taxon>
        <taxon>Eimeriidae</taxon>
        <taxon>Eimeria</taxon>
    </lineage>
</organism>
<feature type="region of interest" description="Disordered" evidence="7">
    <location>
        <begin position="930"/>
        <end position="973"/>
    </location>
</feature>
<feature type="region of interest" description="Disordered" evidence="7">
    <location>
        <begin position="1015"/>
        <end position="1039"/>
    </location>
</feature>
<gene>
    <name evidence="9" type="ORF">EBH_0026390</name>
</gene>
<evidence type="ECO:0000256" key="1">
    <source>
        <dbReference type="ARBA" id="ARBA00004123"/>
    </source>
</evidence>
<dbReference type="Pfam" id="PF00847">
    <property type="entry name" value="AP2"/>
    <property type="match status" value="1"/>
</dbReference>
<dbReference type="Proteomes" id="UP000030750">
    <property type="component" value="Unassembled WGS sequence"/>
</dbReference>
<evidence type="ECO:0000313" key="10">
    <source>
        <dbReference type="Proteomes" id="UP000030750"/>
    </source>
</evidence>
<feature type="compositionally biased region" description="Polar residues" evidence="7">
    <location>
        <begin position="1405"/>
        <end position="1422"/>
    </location>
</feature>
<accession>U6LGI1</accession>
<feature type="region of interest" description="Disordered" evidence="7">
    <location>
        <begin position="1382"/>
        <end position="1447"/>
    </location>
</feature>
<feature type="region of interest" description="Disordered" evidence="7">
    <location>
        <begin position="635"/>
        <end position="661"/>
    </location>
</feature>
<evidence type="ECO:0000256" key="6">
    <source>
        <dbReference type="SAM" id="Coils"/>
    </source>
</evidence>
<feature type="region of interest" description="Disordered" evidence="7">
    <location>
        <begin position="1136"/>
        <end position="1196"/>
    </location>
</feature>
<evidence type="ECO:0000256" key="2">
    <source>
        <dbReference type="ARBA" id="ARBA00023015"/>
    </source>
</evidence>
<reference evidence="9" key="1">
    <citation type="submission" date="2013-10" db="EMBL/GenBank/DDBJ databases">
        <title>Genomic analysis of the causative agents of coccidiosis in chickens.</title>
        <authorList>
            <person name="Reid A.J."/>
            <person name="Blake D."/>
            <person name="Billington K."/>
            <person name="Browne H."/>
            <person name="Dunn M."/>
            <person name="Hung S."/>
            <person name="Kawahara F."/>
            <person name="Miranda-Saavedra D."/>
            <person name="Mourier T."/>
            <person name="Nagra H."/>
            <person name="Otto T.D."/>
            <person name="Rawlings N."/>
            <person name="Sanchez A."/>
            <person name="Sanders M."/>
            <person name="Subramaniam C."/>
            <person name="Tay Y."/>
            <person name="Dear P."/>
            <person name="Doerig C."/>
            <person name="Gruber A."/>
            <person name="Parkinson J."/>
            <person name="Shirley M."/>
            <person name="Wan K.L."/>
            <person name="Berriman M."/>
            <person name="Tomley F."/>
            <person name="Pain A."/>
        </authorList>
    </citation>
    <scope>NUCLEOTIDE SEQUENCE [LARGE SCALE GENOMIC DNA]</scope>
    <source>
        <strain evidence="9">Houghton</strain>
    </source>
</reference>
<feature type="region of interest" description="Disordered" evidence="7">
    <location>
        <begin position="160"/>
        <end position="188"/>
    </location>
</feature>
<proteinExistence type="predicted"/>
<feature type="region of interest" description="Disordered" evidence="7">
    <location>
        <begin position="903"/>
        <end position="922"/>
    </location>
</feature>
<evidence type="ECO:0000313" key="9">
    <source>
        <dbReference type="EMBL" id="CDJ49467.1"/>
    </source>
</evidence>
<reference evidence="9" key="2">
    <citation type="submission" date="2013-10" db="EMBL/GenBank/DDBJ databases">
        <authorList>
            <person name="Aslett M."/>
        </authorList>
    </citation>
    <scope>NUCLEOTIDE SEQUENCE [LARGE SCALE GENOMIC DNA]</scope>
    <source>
        <strain evidence="9">Houghton</strain>
    </source>
</reference>
<feature type="region of interest" description="Disordered" evidence="7">
    <location>
        <begin position="291"/>
        <end position="347"/>
    </location>
</feature>
<evidence type="ECO:0000259" key="8">
    <source>
        <dbReference type="Pfam" id="PF00847"/>
    </source>
</evidence>
<dbReference type="GO" id="GO:0003700">
    <property type="term" value="F:DNA-binding transcription factor activity"/>
    <property type="evidence" value="ECO:0007669"/>
    <property type="project" value="InterPro"/>
</dbReference>
<feature type="region of interest" description="Disordered" evidence="7">
    <location>
        <begin position="1619"/>
        <end position="1653"/>
    </location>
</feature>
<feature type="region of interest" description="Disordered" evidence="7">
    <location>
        <begin position="1508"/>
        <end position="1560"/>
    </location>
</feature>
<feature type="compositionally biased region" description="Basic residues" evidence="7">
    <location>
        <begin position="1383"/>
        <end position="1398"/>
    </location>
</feature>
<feature type="compositionally biased region" description="Polar residues" evidence="7">
    <location>
        <begin position="329"/>
        <end position="343"/>
    </location>
</feature>
<dbReference type="GO" id="GO:0003677">
    <property type="term" value="F:DNA binding"/>
    <property type="evidence" value="ECO:0007669"/>
    <property type="project" value="UniProtKB-KW"/>
</dbReference>
<evidence type="ECO:0000256" key="3">
    <source>
        <dbReference type="ARBA" id="ARBA00023125"/>
    </source>
</evidence>
<feature type="compositionally biased region" description="Low complexity" evidence="7">
    <location>
        <begin position="160"/>
        <end position="171"/>
    </location>
</feature>
<dbReference type="EMBL" id="HG711696">
    <property type="protein sequence ID" value="CDJ49467.1"/>
    <property type="molecule type" value="Genomic_DNA"/>
</dbReference>
<keyword evidence="5" id="KW-0539">Nucleus</keyword>
<dbReference type="VEuPathDB" id="ToxoDB:EBH_0026390"/>
<evidence type="ECO:0000256" key="7">
    <source>
        <dbReference type="SAM" id="MobiDB-lite"/>
    </source>
</evidence>